<comment type="caution">
    <text evidence="2">The sequence shown here is derived from an EMBL/GenBank/DDBJ whole genome shotgun (WGS) entry which is preliminary data.</text>
</comment>
<evidence type="ECO:0000259" key="1">
    <source>
        <dbReference type="Pfam" id="PF14028"/>
    </source>
</evidence>
<proteinExistence type="predicted"/>
<accession>A0A7W7VQF4</accession>
<keyword evidence="3" id="KW-1185">Reference proteome</keyword>
<protein>
    <submittedName>
        <fullName evidence="2">Thiopeptide-type bacteriocin biosynthesis protein</fullName>
    </submittedName>
</protein>
<sequence>MRPDGDWHQANLTFTDPGDAEHLVATHIAPALRDAETGGAVTCWWFTRKRQWRIRYRATSDAAADTVWAAVTASGPWSATASVYEPETHAFGGSAGMHAAHALFHADSHHILNHAHDRGDRRELTILLCTAMMRAAGLDWFEQGDIWACIADLRPPADLPAPTRWACFKTATRRLLTADTRPLRASGSLTYAADRFTAFEQAGTTLEELNRDGALTRGLRAVIAHHIVFAWNRLGLPTPTQAAIAQAAKEVILDEPSQQQVRPTALCRLCSTGGTSPRAVRDGQPDRTLS</sequence>
<dbReference type="InterPro" id="IPR023809">
    <property type="entry name" value="Thiopep_bacteriocin_synth_dom"/>
</dbReference>
<organism evidence="2 3">
    <name type="scientific">Streptosporangium saharense</name>
    <dbReference type="NCBI Taxonomy" id="1706840"/>
    <lineage>
        <taxon>Bacteria</taxon>
        <taxon>Bacillati</taxon>
        <taxon>Actinomycetota</taxon>
        <taxon>Actinomycetes</taxon>
        <taxon>Streptosporangiales</taxon>
        <taxon>Streptosporangiaceae</taxon>
        <taxon>Streptosporangium</taxon>
    </lineage>
</organism>
<name>A0A7W7VQF4_9ACTN</name>
<dbReference type="Pfam" id="PF14028">
    <property type="entry name" value="Lant_dehydr_C"/>
    <property type="match status" value="1"/>
</dbReference>
<reference evidence="2 3" key="1">
    <citation type="submission" date="2020-08" db="EMBL/GenBank/DDBJ databases">
        <title>Genomic Encyclopedia of Type Strains, Phase III (KMG-III): the genomes of soil and plant-associated and newly described type strains.</title>
        <authorList>
            <person name="Whitman W."/>
        </authorList>
    </citation>
    <scope>NUCLEOTIDE SEQUENCE [LARGE SCALE GENOMIC DNA]</scope>
    <source>
        <strain evidence="2 3">CECT 8840</strain>
    </source>
</reference>
<dbReference type="RefSeq" id="WP_184720683.1">
    <property type="nucleotide sequence ID" value="NZ_JACHJP010000008.1"/>
</dbReference>
<feature type="domain" description="Thiopeptide-type bacteriocin biosynthesis" evidence="1">
    <location>
        <begin position="7"/>
        <end position="250"/>
    </location>
</feature>
<dbReference type="NCBIfam" id="TIGR03891">
    <property type="entry name" value="thiopep_ocin"/>
    <property type="match status" value="1"/>
</dbReference>
<dbReference type="Proteomes" id="UP000552644">
    <property type="component" value="Unassembled WGS sequence"/>
</dbReference>
<evidence type="ECO:0000313" key="3">
    <source>
        <dbReference type="Proteomes" id="UP000552644"/>
    </source>
</evidence>
<dbReference type="EMBL" id="JACHJP010000008">
    <property type="protein sequence ID" value="MBB4918946.1"/>
    <property type="molecule type" value="Genomic_DNA"/>
</dbReference>
<gene>
    <name evidence="2" type="ORF">FHS44_006082</name>
</gene>
<dbReference type="AlphaFoldDB" id="A0A7W7VQF4"/>
<evidence type="ECO:0000313" key="2">
    <source>
        <dbReference type="EMBL" id="MBB4918946.1"/>
    </source>
</evidence>